<evidence type="ECO:0000256" key="3">
    <source>
        <dbReference type="ARBA" id="ARBA00022454"/>
    </source>
</evidence>
<dbReference type="Proteomes" id="UP000747542">
    <property type="component" value="Unassembled WGS sequence"/>
</dbReference>
<feature type="region of interest" description="Disordered" evidence="7">
    <location>
        <begin position="1094"/>
        <end position="1230"/>
    </location>
</feature>
<feature type="domain" description="Telomere-associated protein Rif1 N-terminal" evidence="8">
    <location>
        <begin position="82"/>
        <end position="373"/>
    </location>
</feature>
<dbReference type="Gene3D" id="1.25.10.10">
    <property type="entry name" value="Leucine-rich Repeat Variant"/>
    <property type="match status" value="1"/>
</dbReference>
<sequence>NFWTHGIFFQGKMEDADSLEELVNQCTSQNVTTRVPAYRTLTKKCTGKSENVVWSDYASLDDTHKTLVNIKTDLLNGAIETSYEAAGVCGCLLANVSFLSLLNKEDEVEILDVLIKVIKEAKEKKVLTRSLWSLGKSKLKKNVYLEKVQQIIETLIGILTPGDSSSVTVHEAIQVLQALLENIPDELCNEARQWLPCLFLYLSHEVSRVRVSALSTVHKAKTLLERPDYNDIKSDIVKMIIPDIKTQYCKQMNRLVVMECVDVFESWRMVVHLLGKELHSGLLLINSLLEVIEKGFKSPNPVIRIESFKCWQTLMDNFSLDINLLTNIKRLKLLLAPLKTNNARREDIAYAKLQSWWHLVCKLGKKASVNFDIVIVPLLRFCFDCGSSTGGAAVGIAGRNLIMSGAAAPPGTKFSGLHVFSAEILAQILSVGGNISGLSTYNYTTPKMEEPLLTSPSMFFRYHQLLLNCTGKAVQSLSSHERKQYLLGVFLFQSVLAHIRMLISTDTSKKESVEPVKELFNTISSLERECSPGDSQSQFVFKFFEMVMVGSLALPKSVLNSRHHHISTSNTMRDMMSGTLSYHLIRELCKPGLLHYATTREGFFTMWLALLANSNPSVGKLGFLLSVMKELDNAAPVLCPAHPNTLVRLWSSVVRQLIEHIEETQMIDQGDGSEHDWSCIYSSLLFPLTHSIDALSAADHHIYYPIMTDWTELWLKFIELTPLTPTAEPNSEVDYVAQSLVTMCAEKLTAPPDVHAATFNLMADILVVLTGNLRYSELGKTSVRLVNSPAKPRKKPNPLHNMAACIELFGIIFPKVLRMVSSQRQQAASKLCEAITHVFNGVKQKKMVDVLITQVMEPICDSIKVNPAARFNPDVERKFIAMFKSFGTLIEDHFGKKHSADQLSKVVPVFVVSLRSSNKHIKQEGVRLWRSSFSSTSFSIPTNLFDILKECKLPPASLTDLNETSEDLMSLSPKENLPTRQAGSLLKREAGCMGSPQGTTIRKSLKVESPRPGNHSLGTPTSKDKSKLKTNLEEMKDEDFVKIVSPKPKRRVLTEHQIERMTERRSDIPALYSELSQAVSQDVLPSQFASQNSFDESSVTDMLKGSPVKNSNKSDNKNIALKASAKQLKTENKSSDGSGIEKLSFRGKIPPEIQGNQFENKDDESSGDVQNLRRKSGRLSKNKQVESQSVATALNKNVRKEEKVNQKEQSKTKVKGLSSSEVKPKSVGEMAGTTEGAELTIENENNRDTNEKPCATTITIVEKLTVTQSEENCTNAEEENCSTADKDELQIKADDIKTYSSKKKKDSIARRYGDYTDEDLNEELRKTSLVLQKSLKDNKNVGSNQTIDTSELHRRKAQTPVKKTLNDVRKTLKGVGLSECHAEDTSGIDSPILSPKEIRQQRISFKEVAVSPSVIKDYKIVKQIPEVKLTDEVLLLKHMNMFHVSDTDSDEEIPNSQATVFNNSESSVSMLKSKLVKENNDRDSTSKTDGLRKVARAKRKRKLSEEESVVNIEKKVRTAEKTHQAPTEKHSSSDDSVMIIEEVSEQQLEKQMMDPRKSKENQKQGKDNEDNVGKNMRKTMKSQTELLRKNSQNSSDSQSNFENADGTSSPCTPPKVTRSGRKIVAPNKDMPEPMTPPGNSNPKRRLKTQEAIMVTYVDDDPKTQGILTTPKKNVPEKKIVQKKITDMFSKDAKIIIDEDADISEDSASLTKMEDVEFSGDDTDGYIPAEESQTSTESDTDEGDQALENGNKSEIVVEEICVSEGSSSLVQKPKESPAGKSATKSIEEAHVYGDENKNDGDDEKNKIDDNGENKTDDNEENKTDDDEENKIDGDDENKTVNDEENKTDDNDEENKTDDDEENKIDDDDENKTVNDEENKTDDNDEENKTDGNDEIGLNNISITDTSENACNISIEKKSDKRDQSVDTSGRSKESITNKNKAKVSSDYVSKGDDADQSVKNVIGASFEAETNEDLQPGDDDLQKNIAEVTPVIEVAVSPVNTQEEVEKISEDESSSFECGQTVDEYLNELPKKVNCKKLIDSNVDRLRDSRDRDRKTNNEKTDTKDSENGDEHKSENKCTSPLQDSHSERTGNECEKPARERDLGENELPNSQELSVSNSEVKKKDFVEVGIDSLENISEKESEKVDLNSANMTDAESLENMDIEEMKKMVDKDPEKSVVKDLEKKSDTELGKMGSDGGLCSLKKLDKTVLESNLTVRQQEEELSPEKQSMSKLHSAVSTPERQKKKGSLKYAGSRAAMLVACAKQNIKNRGTSEGESPPKSGGDISRHRLSVSPSRRSLPGRFSPSSTPPSRKRKLGDGDGGRPWVKHEPSPGASPSTSILKKTPTDDSHKTETPSPPSKYRRVSFADPPVSERVEIPPSPKTLRGIRAQKRLDMTNASSPGKDIDYPSSSKESQETDSPVFLDCSQPLYPSLISCQDKVDQVAHLLTSPALVEGLMAVLEELGVKTVGQLSQLTEADVNKLPVRAPKIPVTLKILKKYEETELREGKKSPQSLMDEVEIQLCEIFGEVDREDKENLRPNKQDHFLESRKSGDDDSNNMETTEQRTNDVSETLPEGLDIIGLDDGITPLDASPEDMEPEFITAICKKAKENPQFLEPLADQMDTNTKEMLFSILMKKLKYQFLIDCFHQYLKSRNTTENT</sequence>
<feature type="compositionally biased region" description="Basic and acidic residues" evidence="7">
    <location>
        <begin position="2532"/>
        <end position="2552"/>
    </location>
</feature>
<dbReference type="InterPro" id="IPR022031">
    <property type="entry name" value="Rif1_N"/>
</dbReference>
<feature type="compositionally biased region" description="Basic and acidic residues" evidence="7">
    <location>
        <begin position="2084"/>
        <end position="2103"/>
    </location>
</feature>
<feature type="compositionally biased region" description="Low complexity" evidence="7">
    <location>
        <begin position="1590"/>
        <end position="1600"/>
    </location>
</feature>
<dbReference type="InterPro" id="IPR011989">
    <property type="entry name" value="ARM-like"/>
</dbReference>
<feature type="region of interest" description="Disordered" evidence="7">
    <location>
        <begin position="2215"/>
        <end position="2418"/>
    </location>
</feature>
<evidence type="ECO:0000256" key="1">
    <source>
        <dbReference type="ARBA" id="ARBA00004123"/>
    </source>
</evidence>
<feature type="compositionally biased region" description="Basic and acidic residues" evidence="7">
    <location>
        <begin position="2343"/>
        <end position="2352"/>
    </location>
</feature>
<keyword evidence="10" id="KW-1185">Reference proteome</keyword>
<feature type="compositionally biased region" description="Basic and acidic residues" evidence="7">
    <location>
        <begin position="2163"/>
        <end position="2189"/>
    </location>
</feature>
<reference evidence="9" key="1">
    <citation type="journal article" date="2021" name="Sci. Adv.">
        <title>The American lobster genome reveals insights on longevity, neural, and immune adaptations.</title>
        <authorList>
            <person name="Polinski J.M."/>
            <person name="Zimin A.V."/>
            <person name="Clark K.F."/>
            <person name="Kohn A.B."/>
            <person name="Sadowski N."/>
            <person name="Timp W."/>
            <person name="Ptitsyn A."/>
            <person name="Khanna P."/>
            <person name="Romanova D.Y."/>
            <person name="Williams P."/>
            <person name="Greenwood S.J."/>
            <person name="Moroz L.L."/>
            <person name="Walt D.R."/>
            <person name="Bodnar A.G."/>
        </authorList>
    </citation>
    <scope>NUCLEOTIDE SEQUENCE</scope>
    <source>
        <strain evidence="9">GMGI-L3</strain>
    </source>
</reference>
<feature type="compositionally biased region" description="Basic and acidic residues" evidence="7">
    <location>
        <begin position="1869"/>
        <end position="1890"/>
    </location>
</feature>
<feature type="compositionally biased region" description="Basic and acidic residues" evidence="7">
    <location>
        <begin position="2039"/>
        <end position="2075"/>
    </location>
</feature>
<feature type="compositionally biased region" description="Polar residues" evidence="7">
    <location>
        <begin position="1897"/>
        <end position="1910"/>
    </location>
</feature>
<dbReference type="GO" id="GO:0000723">
    <property type="term" value="P:telomere maintenance"/>
    <property type="evidence" value="ECO:0007669"/>
    <property type="project" value="TreeGrafter"/>
</dbReference>
<feature type="region of interest" description="Disordered" evidence="7">
    <location>
        <begin position="990"/>
        <end position="1026"/>
    </location>
</feature>
<evidence type="ECO:0000259" key="8">
    <source>
        <dbReference type="Pfam" id="PF12231"/>
    </source>
</evidence>
<dbReference type="EMBL" id="JAHLQT010013773">
    <property type="protein sequence ID" value="KAG7170671.1"/>
    <property type="molecule type" value="Genomic_DNA"/>
</dbReference>
<feature type="compositionally biased region" description="Low complexity" evidence="7">
    <location>
        <begin position="1757"/>
        <end position="1767"/>
    </location>
</feature>
<gene>
    <name evidence="9" type="primary">Rif1-L</name>
    <name evidence="9" type="ORF">Hamer_G013491</name>
</gene>
<evidence type="ECO:0000256" key="2">
    <source>
        <dbReference type="ARBA" id="ARBA00004574"/>
    </source>
</evidence>
<feature type="compositionally biased region" description="Polar residues" evidence="7">
    <location>
        <begin position="2265"/>
        <end position="2274"/>
    </location>
</feature>
<feature type="region of interest" description="Disordered" evidence="7">
    <location>
        <begin position="2140"/>
        <end position="2197"/>
    </location>
</feature>
<feature type="compositionally biased region" description="Polar residues" evidence="7">
    <location>
        <begin position="1185"/>
        <end position="1195"/>
    </location>
</feature>
<dbReference type="Pfam" id="PF12231">
    <property type="entry name" value="Rif1_N"/>
    <property type="match status" value="1"/>
</dbReference>
<evidence type="ECO:0000256" key="4">
    <source>
        <dbReference type="ARBA" id="ARBA00022895"/>
    </source>
</evidence>
<dbReference type="InterPro" id="IPR016024">
    <property type="entry name" value="ARM-type_fold"/>
</dbReference>
<feature type="compositionally biased region" description="Basic and acidic residues" evidence="7">
    <location>
        <begin position="1829"/>
        <end position="1847"/>
    </location>
</feature>
<accession>A0A8J5K774</accession>
<feature type="compositionally biased region" description="Basic and acidic residues" evidence="7">
    <location>
        <begin position="1512"/>
        <end position="1533"/>
    </location>
</feature>
<dbReference type="GO" id="GO:0140445">
    <property type="term" value="C:chromosome, telomeric repeat region"/>
    <property type="evidence" value="ECO:0007669"/>
    <property type="project" value="TreeGrafter"/>
</dbReference>
<feature type="compositionally biased region" description="Acidic residues" evidence="7">
    <location>
        <begin position="1816"/>
        <end position="1828"/>
    </location>
</feature>
<feature type="region of interest" description="Disordered" evidence="7">
    <location>
        <begin position="1699"/>
        <end position="1952"/>
    </location>
</feature>
<feature type="compositionally biased region" description="Acidic residues" evidence="7">
    <location>
        <begin position="1848"/>
        <end position="1868"/>
    </location>
</feature>
<dbReference type="SUPFAM" id="SSF48371">
    <property type="entry name" value="ARM repeat"/>
    <property type="match status" value="1"/>
</dbReference>
<dbReference type="PANTHER" id="PTHR22928">
    <property type="entry name" value="TELOMERE-ASSOCIATED PROTEIN RIF1"/>
    <property type="match status" value="1"/>
</dbReference>
<feature type="compositionally biased region" description="Basic and acidic residues" evidence="7">
    <location>
        <begin position="1913"/>
        <end position="1934"/>
    </location>
</feature>
<feature type="region of interest" description="Disordered" evidence="7">
    <location>
        <begin position="1471"/>
        <end position="1647"/>
    </location>
</feature>
<feature type="compositionally biased region" description="Polar residues" evidence="7">
    <location>
        <begin position="2107"/>
        <end position="2118"/>
    </location>
</feature>
<keyword evidence="3" id="KW-0158">Chromosome</keyword>
<comment type="subcellular location">
    <subcellularLocation>
        <location evidence="2">Chromosome</location>
        <location evidence="2">Telomere</location>
    </subcellularLocation>
    <subcellularLocation>
        <location evidence="1">Nucleus</location>
    </subcellularLocation>
</comment>
<evidence type="ECO:0000313" key="10">
    <source>
        <dbReference type="Proteomes" id="UP000747542"/>
    </source>
</evidence>
<keyword evidence="5" id="KW-0539">Nucleus</keyword>
<feature type="compositionally biased region" description="Basic and acidic residues" evidence="7">
    <location>
        <begin position="1547"/>
        <end position="1572"/>
    </location>
</feature>
<feature type="compositionally biased region" description="Polar residues" evidence="7">
    <location>
        <begin position="2225"/>
        <end position="2239"/>
    </location>
</feature>
<evidence type="ECO:0000256" key="5">
    <source>
        <dbReference type="ARBA" id="ARBA00023242"/>
    </source>
</evidence>
<name>A0A8J5K774_HOMAM</name>
<feature type="region of interest" description="Disordered" evidence="7">
    <location>
        <begin position="2532"/>
        <end position="2568"/>
    </location>
</feature>
<feature type="compositionally biased region" description="Basic and acidic residues" evidence="7">
    <location>
        <begin position="1784"/>
        <end position="1815"/>
    </location>
</feature>
<evidence type="ECO:0000313" key="9">
    <source>
        <dbReference type="EMBL" id="KAG7170671.1"/>
    </source>
</evidence>
<feature type="compositionally biased region" description="Low complexity" evidence="7">
    <location>
        <begin position="2290"/>
        <end position="2309"/>
    </location>
</feature>
<dbReference type="PANTHER" id="PTHR22928:SF3">
    <property type="entry name" value="TELOMERE-ASSOCIATED PROTEIN RIF1"/>
    <property type="match status" value="1"/>
</dbReference>
<dbReference type="GO" id="GO:0005634">
    <property type="term" value="C:nucleus"/>
    <property type="evidence" value="ECO:0007669"/>
    <property type="project" value="UniProtKB-SubCell"/>
</dbReference>
<feature type="compositionally biased region" description="Polar residues" evidence="7">
    <location>
        <begin position="1601"/>
        <end position="1610"/>
    </location>
</feature>
<comment type="caution">
    <text evidence="9">The sequence shown here is derived from an EMBL/GenBank/DDBJ whole genome shotgun (WGS) entry which is preliminary data.</text>
</comment>
<feature type="compositionally biased region" description="Basic residues" evidence="7">
    <location>
        <begin position="1172"/>
        <end position="1181"/>
    </location>
</feature>
<evidence type="ECO:0000256" key="6">
    <source>
        <dbReference type="ARBA" id="ARBA00023306"/>
    </source>
</evidence>
<feature type="region of interest" description="Disordered" evidence="7">
    <location>
        <begin position="2039"/>
        <end position="2121"/>
    </location>
</feature>
<protein>
    <submittedName>
        <fullName evidence="9">Telomere-associated protein RIF1-like</fullName>
    </submittedName>
</protein>
<keyword evidence="4" id="KW-0779">Telomere</keyword>
<feature type="non-terminal residue" evidence="9">
    <location>
        <position position="1"/>
    </location>
</feature>
<proteinExistence type="predicted"/>
<feature type="compositionally biased region" description="Basic residues" evidence="7">
    <location>
        <begin position="1493"/>
        <end position="1502"/>
    </location>
</feature>
<organism evidence="9 10">
    <name type="scientific">Homarus americanus</name>
    <name type="common">American lobster</name>
    <dbReference type="NCBI Taxonomy" id="6706"/>
    <lineage>
        <taxon>Eukaryota</taxon>
        <taxon>Metazoa</taxon>
        <taxon>Ecdysozoa</taxon>
        <taxon>Arthropoda</taxon>
        <taxon>Crustacea</taxon>
        <taxon>Multicrustacea</taxon>
        <taxon>Malacostraca</taxon>
        <taxon>Eumalacostraca</taxon>
        <taxon>Eucarida</taxon>
        <taxon>Decapoda</taxon>
        <taxon>Pleocyemata</taxon>
        <taxon>Astacidea</taxon>
        <taxon>Nephropoidea</taxon>
        <taxon>Nephropidae</taxon>
        <taxon>Homarus</taxon>
    </lineage>
</organism>
<evidence type="ECO:0000256" key="7">
    <source>
        <dbReference type="SAM" id="MobiDB-lite"/>
    </source>
</evidence>
<feature type="compositionally biased region" description="Basic and acidic residues" evidence="7">
    <location>
        <begin position="1198"/>
        <end position="1211"/>
    </location>
</feature>
<feature type="compositionally biased region" description="Basic and acidic residues" evidence="7">
    <location>
        <begin position="2315"/>
        <end position="2329"/>
    </location>
</feature>
<keyword evidence="6" id="KW-0131">Cell cycle</keyword>
<feature type="compositionally biased region" description="Basic and acidic residues" evidence="7">
    <location>
        <begin position="1475"/>
        <end position="1492"/>
    </location>
</feature>